<keyword evidence="2" id="KW-1185">Reference proteome</keyword>
<organism evidence="1 2">
    <name type="scientific">Paraburkholderia agricolaris</name>
    <dbReference type="NCBI Taxonomy" id="2152888"/>
    <lineage>
        <taxon>Bacteria</taxon>
        <taxon>Pseudomonadati</taxon>
        <taxon>Pseudomonadota</taxon>
        <taxon>Betaproteobacteria</taxon>
        <taxon>Burkholderiales</taxon>
        <taxon>Burkholderiaceae</taxon>
        <taxon>Paraburkholderia</taxon>
    </lineage>
</organism>
<accession>A0ABW8ZMG9</accession>
<evidence type="ECO:0000313" key="2">
    <source>
        <dbReference type="Proteomes" id="UP001629249"/>
    </source>
</evidence>
<gene>
    <name evidence="1" type="ORF">PQR66_14185</name>
</gene>
<dbReference type="RefSeq" id="WP_408328768.1">
    <property type="nucleotide sequence ID" value="NZ_JAQQFH010000007.1"/>
</dbReference>
<sequence>MLSDSFGRLMTRPLAIAVGLLLGVVGVGAAALMTHRQTRSDYETFTAKSESELIHAAGRVTSVSNHMPFVEIRFGDGRSALATFVTFPIYKGKSLYVRDTGPFDSSLLPVLPKCKKTDFELLSNPDSLTSYWIYAVTCDGVSLLGYSQTINYLHAQELRVDR</sequence>
<name>A0ABW8ZMG9_9BURK</name>
<comment type="caution">
    <text evidence="1">The sequence shown here is derived from an EMBL/GenBank/DDBJ whole genome shotgun (WGS) entry which is preliminary data.</text>
</comment>
<evidence type="ECO:0000313" key="1">
    <source>
        <dbReference type="EMBL" id="MFL9884186.1"/>
    </source>
</evidence>
<protein>
    <submittedName>
        <fullName evidence="1">Uncharacterized protein</fullName>
    </submittedName>
</protein>
<dbReference type="EMBL" id="JAQQFN010000009">
    <property type="protein sequence ID" value="MFL9884186.1"/>
    <property type="molecule type" value="Genomic_DNA"/>
</dbReference>
<reference evidence="1 2" key="1">
    <citation type="journal article" date="2024" name="Chem. Sci.">
        <title>Discovery of megapolipeptins by genome mining of a Burkholderiales bacteria collection.</title>
        <authorList>
            <person name="Paulo B.S."/>
            <person name="Recchia M.J.J."/>
            <person name="Lee S."/>
            <person name="Fergusson C.H."/>
            <person name="Romanowski S.B."/>
            <person name="Hernandez A."/>
            <person name="Krull N."/>
            <person name="Liu D.Y."/>
            <person name="Cavanagh H."/>
            <person name="Bos A."/>
            <person name="Gray C.A."/>
            <person name="Murphy B.T."/>
            <person name="Linington R.G."/>
            <person name="Eustaquio A.S."/>
        </authorList>
    </citation>
    <scope>NUCLEOTIDE SEQUENCE [LARGE SCALE GENOMIC DNA]</scope>
    <source>
        <strain evidence="1 2">RL16-012-BIC-B</strain>
    </source>
</reference>
<proteinExistence type="predicted"/>
<dbReference type="Proteomes" id="UP001629249">
    <property type="component" value="Unassembled WGS sequence"/>
</dbReference>